<dbReference type="EMBL" id="OA568728">
    <property type="protein sequence ID" value="CAD7201830.1"/>
    <property type="molecule type" value="Genomic_DNA"/>
</dbReference>
<sequence length="129" mass="14241">MASKGLVFRGTLEPNKIQHCFVIISGTRFTDVRLEDPGYILSVLVAEWSERLTTGIEDPGYILSVLVTEWSGRLTTGLEDPGYNLLIHILSLKDYSLTGNSCSRAFSGAGFRVRIPAECTRDNFPISSN</sequence>
<name>A0A7R8Z9V3_TIMDO</name>
<organism evidence="1">
    <name type="scientific">Timema douglasi</name>
    <name type="common">Walking stick</name>
    <dbReference type="NCBI Taxonomy" id="61478"/>
    <lineage>
        <taxon>Eukaryota</taxon>
        <taxon>Metazoa</taxon>
        <taxon>Ecdysozoa</taxon>
        <taxon>Arthropoda</taxon>
        <taxon>Hexapoda</taxon>
        <taxon>Insecta</taxon>
        <taxon>Pterygota</taxon>
        <taxon>Neoptera</taxon>
        <taxon>Polyneoptera</taxon>
        <taxon>Phasmatodea</taxon>
        <taxon>Timematodea</taxon>
        <taxon>Timematoidea</taxon>
        <taxon>Timematidae</taxon>
        <taxon>Timema</taxon>
    </lineage>
</organism>
<reference evidence="1" key="1">
    <citation type="submission" date="2020-11" db="EMBL/GenBank/DDBJ databases">
        <authorList>
            <person name="Tran Van P."/>
        </authorList>
    </citation>
    <scope>NUCLEOTIDE SEQUENCE</scope>
</reference>
<dbReference type="AlphaFoldDB" id="A0A7R8Z9V3"/>
<proteinExistence type="predicted"/>
<accession>A0A7R8Z9V3</accession>
<gene>
    <name evidence="1" type="ORF">TDIB3V08_LOCUS8022</name>
</gene>
<protein>
    <submittedName>
        <fullName evidence="1">Uncharacterized protein</fullName>
    </submittedName>
</protein>
<evidence type="ECO:0000313" key="1">
    <source>
        <dbReference type="EMBL" id="CAD7201830.1"/>
    </source>
</evidence>